<dbReference type="SUPFAM" id="SSF56801">
    <property type="entry name" value="Acetyl-CoA synthetase-like"/>
    <property type="match status" value="1"/>
</dbReference>
<evidence type="ECO:0000259" key="2">
    <source>
        <dbReference type="Pfam" id="PF13193"/>
    </source>
</evidence>
<evidence type="ECO:0000313" key="4">
    <source>
        <dbReference type="Proteomes" id="UP000025171"/>
    </source>
</evidence>
<sequence length="510" mass="56251">MTAATQSGEATTIPRGLGWILSYRAELDPDRPCYTIGDTTLTRRALESQANRMARALMVRGVKKNDLVAICLPNSAAHHVFAFAIWKIGATPMPLSPRLPDNELREILKLAAPVLLIGGDRGVLAGLAVLPGDFIPDPALSDASLPEAIASSVKAITSGGSTGRPKIIVDGRPSTQLPDEPSPFLQIRLNDVMLHPAPPYHSAGFMQMNWGVCWGAHVICMEKFEAEDWLQLVEKHKVRWAYLVPTMMSRIWNLPDSIRSRYDISSLEVVIHMASPCPDWLKASWINWLGPEKIFEVYSGSEGIVATLITGTEWLDHRGSVGKPAQDVRIVNEDQAVLPQGEIGEVYFRMPAGRAASYRYIGAMARKIDDWETLGDMGYLDEDGYLYIADRRTDMIVSGGVNIYPAEIEAALESHPAVLSSAVVGLPHADFGRVPHAIIELVPGAEKPSSHEIETHLTARLVRYKLPYTFEFSAAPLKDPSGKMRRSALRENCETRLIQGQQFQTCRAPR</sequence>
<feature type="domain" description="AMP-binding enzyme C-terminal" evidence="2">
    <location>
        <begin position="407"/>
        <end position="483"/>
    </location>
</feature>
<dbReference type="RefSeq" id="WP_051618268.1">
    <property type="nucleotide sequence ID" value="NZ_ARYK01000002.1"/>
</dbReference>
<dbReference type="Gene3D" id="3.40.50.12780">
    <property type="entry name" value="N-terminal domain of ligase-like"/>
    <property type="match status" value="1"/>
</dbReference>
<gene>
    <name evidence="3" type="ORF">HJO_05095</name>
</gene>
<dbReference type="InterPro" id="IPR042099">
    <property type="entry name" value="ANL_N_sf"/>
</dbReference>
<dbReference type="PANTHER" id="PTHR24096:SF323">
    <property type="entry name" value="BLR3536 PROTEIN"/>
    <property type="match status" value="1"/>
</dbReference>
<dbReference type="Pfam" id="PF13193">
    <property type="entry name" value="AMP-binding_C"/>
    <property type="match status" value="1"/>
</dbReference>
<evidence type="ECO:0000259" key="1">
    <source>
        <dbReference type="Pfam" id="PF00501"/>
    </source>
</evidence>
<proteinExistence type="predicted"/>
<protein>
    <submittedName>
        <fullName evidence="3">AMP-dependent synthetase and ligase</fullName>
    </submittedName>
</protein>
<reference evidence="3 4" key="1">
    <citation type="journal article" date="2014" name="Antonie Van Leeuwenhoek">
        <title>Hyphomonas beringensis sp. nov. and Hyphomonas chukchiensis sp. nov., isolated from surface seawater of the Bering Sea and Chukchi Sea.</title>
        <authorList>
            <person name="Li C."/>
            <person name="Lai Q."/>
            <person name="Li G."/>
            <person name="Dong C."/>
            <person name="Wang J."/>
            <person name="Liao Y."/>
            <person name="Shao Z."/>
        </authorList>
    </citation>
    <scope>NUCLEOTIDE SEQUENCE [LARGE SCALE GENOMIC DNA]</scope>
    <source>
        <strain evidence="3 4">MHS-2</strain>
    </source>
</reference>
<dbReference type="Pfam" id="PF00501">
    <property type="entry name" value="AMP-binding"/>
    <property type="match status" value="1"/>
</dbReference>
<evidence type="ECO:0000313" key="3">
    <source>
        <dbReference type="EMBL" id="KCZ93204.1"/>
    </source>
</evidence>
<dbReference type="InterPro" id="IPR000873">
    <property type="entry name" value="AMP-dep_synth/lig_dom"/>
</dbReference>
<dbReference type="InterPro" id="IPR045851">
    <property type="entry name" value="AMP-bd_C_sf"/>
</dbReference>
<name>A0A059FRA4_9PROT</name>
<dbReference type="EMBL" id="ARYK01000002">
    <property type="protein sequence ID" value="KCZ93204.1"/>
    <property type="molecule type" value="Genomic_DNA"/>
</dbReference>
<dbReference type="AlphaFoldDB" id="A0A059FRA4"/>
<dbReference type="PATRIC" id="fig|1280950.3.peg.1026"/>
<feature type="domain" description="AMP-dependent synthetase/ligase" evidence="1">
    <location>
        <begin position="24"/>
        <end position="351"/>
    </location>
</feature>
<keyword evidence="4" id="KW-1185">Reference proteome</keyword>
<keyword evidence="3" id="KW-0436">Ligase</keyword>
<dbReference type="eggNOG" id="COG0318">
    <property type="taxonomic scope" value="Bacteria"/>
</dbReference>
<dbReference type="GO" id="GO:0016405">
    <property type="term" value="F:CoA-ligase activity"/>
    <property type="evidence" value="ECO:0007669"/>
    <property type="project" value="TreeGrafter"/>
</dbReference>
<dbReference type="OrthoDB" id="6187882at2"/>
<organism evidence="3 4">
    <name type="scientific">Hyphomonas johnsonii MHS-2</name>
    <dbReference type="NCBI Taxonomy" id="1280950"/>
    <lineage>
        <taxon>Bacteria</taxon>
        <taxon>Pseudomonadati</taxon>
        <taxon>Pseudomonadota</taxon>
        <taxon>Alphaproteobacteria</taxon>
        <taxon>Hyphomonadales</taxon>
        <taxon>Hyphomonadaceae</taxon>
        <taxon>Hyphomonas</taxon>
    </lineage>
</organism>
<dbReference type="STRING" id="1280950.HJO_05095"/>
<dbReference type="InterPro" id="IPR025110">
    <property type="entry name" value="AMP-bd_C"/>
</dbReference>
<dbReference type="Proteomes" id="UP000025171">
    <property type="component" value="Unassembled WGS sequence"/>
</dbReference>
<comment type="caution">
    <text evidence="3">The sequence shown here is derived from an EMBL/GenBank/DDBJ whole genome shotgun (WGS) entry which is preliminary data.</text>
</comment>
<dbReference type="PANTHER" id="PTHR24096">
    <property type="entry name" value="LONG-CHAIN-FATTY-ACID--COA LIGASE"/>
    <property type="match status" value="1"/>
</dbReference>
<accession>A0A059FRA4</accession>
<dbReference type="Gene3D" id="3.30.300.30">
    <property type="match status" value="1"/>
</dbReference>